<feature type="compositionally biased region" description="Low complexity" evidence="1">
    <location>
        <begin position="373"/>
        <end position="385"/>
    </location>
</feature>
<dbReference type="PROSITE" id="PS50006">
    <property type="entry name" value="FHA_DOMAIN"/>
    <property type="match status" value="1"/>
</dbReference>
<dbReference type="CDD" id="cd00060">
    <property type="entry name" value="FHA"/>
    <property type="match status" value="1"/>
</dbReference>
<dbReference type="InterPro" id="IPR046883">
    <property type="entry name" value="T6SS_FHA_C"/>
</dbReference>
<dbReference type="OrthoDB" id="273564at2"/>
<dbReference type="InterPro" id="IPR017735">
    <property type="entry name" value="T6SS_FHA"/>
</dbReference>
<dbReference type="EMBL" id="FTOH01000008">
    <property type="protein sequence ID" value="SIT05636.1"/>
    <property type="molecule type" value="Genomic_DNA"/>
</dbReference>
<dbReference type="Proteomes" id="UP000185639">
    <property type="component" value="Unassembled WGS sequence"/>
</dbReference>
<dbReference type="SUPFAM" id="SSF49879">
    <property type="entry name" value="SMAD/FHA domain"/>
    <property type="match status" value="1"/>
</dbReference>
<gene>
    <name evidence="3" type="ORF">SAMN05421686_108149</name>
</gene>
<sequence>MTARLRCGYSLFAAEPQETYGEEMDLILTVVECPPHANMLNHTKVFRSAGGSVGRADSNDWVLPDTERILSSRHLEVVFADGCFSLLDHSTNGTFVNDSQDPLGPGKPHPLAAGDVLICGEYQLQVTLKAPPAEPAIPADLGSADFLDKGDRTTFNPATAAKQQSANSASQLDSWLEPGAQTPKQPEQDWGAVVSQSVGSAKDDPWGSSSSDDSLFGESFGSSSSGNDPLAALNKPAFSDPAPSSSGWDDNDDWWKSGSASDHAPVEQQNIRIPRPEVPVQQPLQHSQTPDPFASDSFASASPASEPNPFAASEAVAGGADDIDSLFGIPASPEKPQPAPQAFSSFPDSQQVPPVPESQIPEPTPAASRQGLAASGATQAAPGAGASSVDVRQLASLMGLNNISDDQLDSLMPEVSGIVNEAVTRLIDLLRARTAIKNELRVQHTMIQTVDNNPLKFSANAEDALKMMFSRDASAFMRPQDAVRDSFDDLSDHQVAVLKGMHAAYDTMFKHFDPDNLKQHINARDSLLGNKDAKNWLAFEQYFKALKSDYETTYNQLFGEEFARAYEKQLAELKNTRALNRT</sequence>
<feature type="compositionally biased region" description="Low complexity" evidence="1">
    <location>
        <begin position="290"/>
        <end position="315"/>
    </location>
</feature>
<dbReference type="Gene3D" id="2.60.200.20">
    <property type="match status" value="1"/>
</dbReference>
<keyword evidence="4" id="KW-1185">Reference proteome</keyword>
<dbReference type="Pfam" id="PF00498">
    <property type="entry name" value="FHA"/>
    <property type="match status" value="1"/>
</dbReference>
<accession>A0A1N7P530</accession>
<organism evidence="3 4">
    <name type="scientific">Thalassolituus maritimus</name>
    <dbReference type="NCBI Taxonomy" id="484498"/>
    <lineage>
        <taxon>Bacteria</taxon>
        <taxon>Pseudomonadati</taxon>
        <taxon>Pseudomonadota</taxon>
        <taxon>Gammaproteobacteria</taxon>
        <taxon>Oceanospirillales</taxon>
        <taxon>Oceanospirillaceae</taxon>
        <taxon>Thalassolituus</taxon>
    </lineage>
</organism>
<evidence type="ECO:0000313" key="3">
    <source>
        <dbReference type="EMBL" id="SIT05636.1"/>
    </source>
</evidence>
<feature type="region of interest" description="Disordered" evidence="1">
    <location>
        <begin position="139"/>
        <end position="385"/>
    </location>
</feature>
<dbReference type="NCBIfam" id="TIGR03354">
    <property type="entry name" value="VI_FHA"/>
    <property type="match status" value="1"/>
</dbReference>
<evidence type="ECO:0000256" key="1">
    <source>
        <dbReference type="SAM" id="MobiDB-lite"/>
    </source>
</evidence>
<reference evidence="4" key="1">
    <citation type="submission" date="2017-01" db="EMBL/GenBank/DDBJ databases">
        <authorList>
            <person name="Varghese N."/>
            <person name="Submissions S."/>
        </authorList>
    </citation>
    <scope>NUCLEOTIDE SEQUENCE [LARGE SCALE GENOMIC DNA]</scope>
    <source>
        <strain evidence="4">DSM 24913</strain>
    </source>
</reference>
<name>A0A1N7P530_9GAMM</name>
<feature type="compositionally biased region" description="Polar residues" evidence="1">
    <location>
        <begin position="342"/>
        <end position="352"/>
    </location>
</feature>
<dbReference type="InterPro" id="IPR008984">
    <property type="entry name" value="SMAD_FHA_dom_sf"/>
</dbReference>
<protein>
    <submittedName>
        <fullName evidence="3">FHA domain protein</fullName>
    </submittedName>
</protein>
<feature type="domain" description="FHA" evidence="2">
    <location>
        <begin position="51"/>
        <end position="101"/>
    </location>
</feature>
<dbReference type="RefSeq" id="WP_076516941.1">
    <property type="nucleotide sequence ID" value="NZ_FTOH01000008.1"/>
</dbReference>
<dbReference type="STRING" id="484498.SAMN05421686_108149"/>
<dbReference type="Pfam" id="PF20232">
    <property type="entry name" value="T6SS_FHA_C"/>
    <property type="match status" value="1"/>
</dbReference>
<proteinExistence type="predicted"/>
<dbReference type="InterPro" id="IPR000253">
    <property type="entry name" value="FHA_dom"/>
</dbReference>
<feature type="compositionally biased region" description="Low complexity" evidence="1">
    <location>
        <begin position="158"/>
        <end position="171"/>
    </location>
</feature>
<feature type="compositionally biased region" description="Low complexity" evidence="1">
    <location>
        <begin position="207"/>
        <end position="226"/>
    </location>
</feature>
<evidence type="ECO:0000313" key="4">
    <source>
        <dbReference type="Proteomes" id="UP000185639"/>
    </source>
</evidence>
<evidence type="ECO:0000259" key="2">
    <source>
        <dbReference type="PROSITE" id="PS50006"/>
    </source>
</evidence>
<dbReference type="AlphaFoldDB" id="A0A1N7P530"/>